<protein>
    <submittedName>
        <fullName evidence="1">Uncharacterized protein</fullName>
    </submittedName>
</protein>
<comment type="caution">
    <text evidence="1">The sequence shown here is derived from an EMBL/GenBank/DDBJ whole genome shotgun (WGS) entry which is preliminary data.</text>
</comment>
<reference evidence="2" key="1">
    <citation type="journal article" date="2022" name="Mol. Ecol. Resour.">
        <title>The genomes of chicory, endive, great burdock and yacon provide insights into Asteraceae palaeo-polyploidization history and plant inulin production.</title>
        <authorList>
            <person name="Fan W."/>
            <person name="Wang S."/>
            <person name="Wang H."/>
            <person name="Wang A."/>
            <person name="Jiang F."/>
            <person name="Liu H."/>
            <person name="Zhao H."/>
            <person name="Xu D."/>
            <person name="Zhang Y."/>
        </authorList>
    </citation>
    <scope>NUCLEOTIDE SEQUENCE [LARGE SCALE GENOMIC DNA]</scope>
    <source>
        <strain evidence="2">cv. Yunnan</strain>
    </source>
</reference>
<dbReference type="Proteomes" id="UP001056120">
    <property type="component" value="Linkage Group LG23"/>
</dbReference>
<keyword evidence="2" id="KW-1185">Reference proteome</keyword>
<accession>A0ACB9B6N9</accession>
<evidence type="ECO:0000313" key="1">
    <source>
        <dbReference type="EMBL" id="KAI3717875.1"/>
    </source>
</evidence>
<organism evidence="1 2">
    <name type="scientific">Smallanthus sonchifolius</name>
    <dbReference type="NCBI Taxonomy" id="185202"/>
    <lineage>
        <taxon>Eukaryota</taxon>
        <taxon>Viridiplantae</taxon>
        <taxon>Streptophyta</taxon>
        <taxon>Embryophyta</taxon>
        <taxon>Tracheophyta</taxon>
        <taxon>Spermatophyta</taxon>
        <taxon>Magnoliopsida</taxon>
        <taxon>eudicotyledons</taxon>
        <taxon>Gunneridae</taxon>
        <taxon>Pentapetalae</taxon>
        <taxon>asterids</taxon>
        <taxon>campanulids</taxon>
        <taxon>Asterales</taxon>
        <taxon>Asteraceae</taxon>
        <taxon>Asteroideae</taxon>
        <taxon>Heliantheae alliance</taxon>
        <taxon>Millerieae</taxon>
        <taxon>Smallanthus</taxon>
    </lineage>
</organism>
<sequence length="103" mass="11622">MSDFAFTQSAKLNPDFCLYARGLMEAGLSCFGDRGVNLRSAKVCELGLLSYKAKHGNEFDSRNYPFKKNQIIFRHQVGEKNKKTISQDIKVILSSSLLNWSKA</sequence>
<reference evidence="1 2" key="2">
    <citation type="journal article" date="2022" name="Mol. Ecol. Resour.">
        <title>The genomes of chicory, endive, great burdock and yacon provide insights into Asteraceae paleo-polyploidization history and plant inulin production.</title>
        <authorList>
            <person name="Fan W."/>
            <person name="Wang S."/>
            <person name="Wang H."/>
            <person name="Wang A."/>
            <person name="Jiang F."/>
            <person name="Liu H."/>
            <person name="Zhao H."/>
            <person name="Xu D."/>
            <person name="Zhang Y."/>
        </authorList>
    </citation>
    <scope>NUCLEOTIDE SEQUENCE [LARGE SCALE GENOMIC DNA]</scope>
    <source>
        <strain evidence="2">cv. Yunnan</strain>
        <tissue evidence="1">Leaves</tissue>
    </source>
</reference>
<dbReference type="EMBL" id="CM042040">
    <property type="protein sequence ID" value="KAI3717875.1"/>
    <property type="molecule type" value="Genomic_DNA"/>
</dbReference>
<evidence type="ECO:0000313" key="2">
    <source>
        <dbReference type="Proteomes" id="UP001056120"/>
    </source>
</evidence>
<name>A0ACB9B6N9_9ASTR</name>
<gene>
    <name evidence="1" type="ORF">L1987_69780</name>
</gene>
<proteinExistence type="predicted"/>